<keyword evidence="2" id="KW-0808">Transferase</keyword>
<evidence type="ECO:0000259" key="1">
    <source>
        <dbReference type="Pfam" id="PF00535"/>
    </source>
</evidence>
<dbReference type="InterPro" id="IPR029044">
    <property type="entry name" value="Nucleotide-diphossugar_trans"/>
</dbReference>
<dbReference type="GO" id="GO:0016740">
    <property type="term" value="F:transferase activity"/>
    <property type="evidence" value="ECO:0007669"/>
    <property type="project" value="UniProtKB-KW"/>
</dbReference>
<dbReference type="Proteomes" id="UP000005631">
    <property type="component" value="Chromosome"/>
</dbReference>
<accession>G8R0A5</accession>
<dbReference type="RefSeq" id="WP_014200926.1">
    <property type="nucleotide sequence ID" value="NC_016599.1"/>
</dbReference>
<dbReference type="HOGENOM" id="CLU_048229_0_0_10"/>
<name>G8R0A5_OWEHD</name>
<reference evidence="2 3" key="1">
    <citation type="journal article" date="2012" name="Stand. Genomic Sci.">
        <title>Genome sequence of the orange-pigmented seawater bacterium Owenweeksia hongkongensis type strain (UST20020801(T)).</title>
        <authorList>
            <person name="Riedel T."/>
            <person name="Held B."/>
            <person name="Nolan M."/>
            <person name="Lucas S."/>
            <person name="Lapidus A."/>
            <person name="Tice H."/>
            <person name="Del Rio T.G."/>
            <person name="Cheng J.F."/>
            <person name="Han C."/>
            <person name="Tapia R."/>
            <person name="Goodwin L.A."/>
            <person name="Pitluck S."/>
            <person name="Liolios K."/>
            <person name="Mavromatis K."/>
            <person name="Pagani I."/>
            <person name="Ivanova N."/>
            <person name="Mikhailova N."/>
            <person name="Pati A."/>
            <person name="Chen A."/>
            <person name="Palaniappan K."/>
            <person name="Rohde M."/>
            <person name="Tindall B.J."/>
            <person name="Detter J.C."/>
            <person name="Goker M."/>
            <person name="Woyke T."/>
            <person name="Bristow J."/>
            <person name="Eisen J.A."/>
            <person name="Markowitz V."/>
            <person name="Hugenholtz P."/>
            <person name="Klenk H.P."/>
            <person name="Kyrpides N.C."/>
        </authorList>
    </citation>
    <scope>NUCLEOTIDE SEQUENCE</scope>
    <source>
        <strain evidence="3">DSM 17368 / JCM 12287 / NRRL B-23963</strain>
    </source>
</reference>
<sequence>MTSLNKITSFYNERFGAMKKYFPEEVPSLNLKLSVVIPSYEEQLDGILKSLGNNKLPDSSEVEVVLVLNHSEISGQSVRDFHAKQYTNYHDTTLTNGVRVLCIKAFDLPKKKAGVGLARKIGMDAALNRFSEVNHDGLTVCLDGDCEVSPEYLTMLLKCEEAKINGLSIAFEHDVNSLDSQRNKQIIEYEIFLRYYVHALRSAAYPHAFHTIGSSMASRATAYAKIGGMNTRKAGEDFYFLHKLIPQGKFYDLTTTTVFPSARVSERVPFGTGRAMMEMNDGTKDFETLYNPKTFQDLGILFFDEADALFGLSLKDFPKSFVAFLNQAGLSKQFEDLKARSKDSIQFRKNFNHWMDGFKVLKYVHFCRDNFYPNLPLEEALEGLFGFKKQSRKGLLEELREMDEKSLFHIFRL</sequence>
<dbReference type="EMBL" id="CP003156">
    <property type="protein sequence ID" value="AEV31565.1"/>
    <property type="molecule type" value="Genomic_DNA"/>
</dbReference>
<evidence type="ECO:0000313" key="3">
    <source>
        <dbReference type="Proteomes" id="UP000005631"/>
    </source>
</evidence>
<dbReference type="STRING" id="926562.Oweho_0549"/>
<dbReference type="InterPro" id="IPR001173">
    <property type="entry name" value="Glyco_trans_2-like"/>
</dbReference>
<proteinExistence type="predicted"/>
<organism evidence="2 3">
    <name type="scientific">Owenweeksia hongkongensis (strain DSM 17368 / CIP 108786 / JCM 12287 / NRRL B-23963 / UST20020801)</name>
    <dbReference type="NCBI Taxonomy" id="926562"/>
    <lineage>
        <taxon>Bacteria</taxon>
        <taxon>Pseudomonadati</taxon>
        <taxon>Bacteroidota</taxon>
        <taxon>Flavobacteriia</taxon>
        <taxon>Flavobacteriales</taxon>
        <taxon>Owenweeksiaceae</taxon>
        <taxon>Owenweeksia</taxon>
    </lineage>
</organism>
<dbReference type="PATRIC" id="fig|926562.3.peg.563"/>
<dbReference type="Gene3D" id="3.90.550.10">
    <property type="entry name" value="Spore Coat Polysaccharide Biosynthesis Protein SpsA, Chain A"/>
    <property type="match status" value="1"/>
</dbReference>
<dbReference type="eggNOG" id="COG1215">
    <property type="taxonomic scope" value="Bacteria"/>
</dbReference>
<keyword evidence="3" id="KW-1185">Reference proteome</keyword>
<dbReference type="SUPFAM" id="SSF53448">
    <property type="entry name" value="Nucleotide-diphospho-sugar transferases"/>
    <property type="match status" value="1"/>
</dbReference>
<dbReference type="OrthoDB" id="5391853at2"/>
<protein>
    <submittedName>
        <fullName evidence="2">Glycosyl transferase</fullName>
    </submittedName>
</protein>
<gene>
    <name evidence="2" type="ordered locus">Oweho_0549</name>
</gene>
<feature type="domain" description="Glycosyltransferase 2-like" evidence="1">
    <location>
        <begin position="34"/>
        <end position="159"/>
    </location>
</feature>
<dbReference type="CDD" id="cd00761">
    <property type="entry name" value="Glyco_tranf_GTA_type"/>
    <property type="match status" value="1"/>
</dbReference>
<dbReference type="KEGG" id="oho:Oweho_0549"/>
<evidence type="ECO:0000313" key="2">
    <source>
        <dbReference type="EMBL" id="AEV31565.1"/>
    </source>
</evidence>
<dbReference type="Pfam" id="PF00535">
    <property type="entry name" value="Glycos_transf_2"/>
    <property type="match status" value="1"/>
</dbReference>
<dbReference type="AlphaFoldDB" id="G8R0A5"/>